<dbReference type="InterPro" id="IPR000073">
    <property type="entry name" value="AB_hydrolase_1"/>
</dbReference>
<dbReference type="PANTHER" id="PTHR43798">
    <property type="entry name" value="MONOACYLGLYCEROL LIPASE"/>
    <property type="match status" value="1"/>
</dbReference>
<gene>
    <name evidence="2" type="ORF">ACFSR2_22180</name>
</gene>
<keyword evidence="3" id="KW-1185">Reference proteome</keyword>
<dbReference type="PROSITE" id="PS51257">
    <property type="entry name" value="PROKAR_LIPOPROTEIN"/>
    <property type="match status" value="1"/>
</dbReference>
<keyword evidence="2" id="KW-0378">Hydrolase</keyword>
<dbReference type="EMBL" id="JBHULC010000038">
    <property type="protein sequence ID" value="MFD2523624.1"/>
    <property type="molecule type" value="Genomic_DNA"/>
</dbReference>
<proteinExistence type="predicted"/>
<feature type="domain" description="AB hydrolase-1" evidence="1">
    <location>
        <begin position="73"/>
        <end position="186"/>
    </location>
</feature>
<dbReference type="Proteomes" id="UP001597510">
    <property type="component" value="Unassembled WGS sequence"/>
</dbReference>
<dbReference type="SUPFAM" id="SSF53474">
    <property type="entry name" value="alpha/beta-Hydrolases"/>
    <property type="match status" value="1"/>
</dbReference>
<evidence type="ECO:0000313" key="3">
    <source>
        <dbReference type="Proteomes" id="UP001597510"/>
    </source>
</evidence>
<accession>A0ABW5JE71</accession>
<dbReference type="Gene3D" id="3.40.50.1820">
    <property type="entry name" value="alpha/beta hydrolase"/>
    <property type="match status" value="1"/>
</dbReference>
<dbReference type="PANTHER" id="PTHR43798:SF33">
    <property type="entry name" value="HYDROLASE, PUTATIVE (AFU_ORTHOLOGUE AFUA_2G14860)-RELATED"/>
    <property type="match status" value="1"/>
</dbReference>
<sequence length="287" mass="32099">MLKKFTARIFIGYLCILLLSQLFSGCMSFRMSDNDLKEYFAGHGIPKQHKIQVLGKSINYAEIGNDSLPVAFFVHGSPGSWSAFAGFMKDSALLKKAKIVSVDRIGFGYSDFGKGEKSLAKQAAYLKPIVAQYKAQGKKVILIGHSLGGPVIARMAIDYPELVDNLVFVAGSIDPALEPSTWYRYVLDFVGIRYIIPKSFRASNDEIIYLKQELEAMLPLWQSIKQPCIVIQGAKDILVDPKNAAFAKRMLTNAESVEIWIKDDMNHFVPWSNPELINKAILKSIER</sequence>
<evidence type="ECO:0000259" key="1">
    <source>
        <dbReference type="Pfam" id="PF00561"/>
    </source>
</evidence>
<comment type="caution">
    <text evidence="2">The sequence shown here is derived from an EMBL/GenBank/DDBJ whole genome shotgun (WGS) entry which is preliminary data.</text>
</comment>
<dbReference type="RefSeq" id="WP_340233677.1">
    <property type="nucleotide sequence ID" value="NZ_JBBEWC010000001.1"/>
</dbReference>
<protein>
    <submittedName>
        <fullName evidence="2">Alpha/beta fold hydrolase</fullName>
    </submittedName>
</protein>
<dbReference type="InterPro" id="IPR029058">
    <property type="entry name" value="AB_hydrolase_fold"/>
</dbReference>
<reference evidence="3" key="1">
    <citation type="journal article" date="2019" name="Int. J. Syst. Evol. Microbiol.">
        <title>The Global Catalogue of Microorganisms (GCM) 10K type strain sequencing project: providing services to taxonomists for standard genome sequencing and annotation.</title>
        <authorList>
            <consortium name="The Broad Institute Genomics Platform"/>
            <consortium name="The Broad Institute Genome Sequencing Center for Infectious Disease"/>
            <person name="Wu L."/>
            <person name="Ma J."/>
        </authorList>
    </citation>
    <scope>NUCLEOTIDE SEQUENCE [LARGE SCALE GENOMIC DNA]</scope>
    <source>
        <strain evidence="3">KCTC 52344</strain>
    </source>
</reference>
<dbReference type="PRINTS" id="PR00111">
    <property type="entry name" value="ABHYDROLASE"/>
</dbReference>
<name>A0ABW5JE71_9BACT</name>
<evidence type="ECO:0000313" key="2">
    <source>
        <dbReference type="EMBL" id="MFD2523624.1"/>
    </source>
</evidence>
<organism evidence="2 3">
    <name type="scientific">Emticicia soli</name>
    <dbReference type="NCBI Taxonomy" id="2027878"/>
    <lineage>
        <taxon>Bacteria</taxon>
        <taxon>Pseudomonadati</taxon>
        <taxon>Bacteroidota</taxon>
        <taxon>Cytophagia</taxon>
        <taxon>Cytophagales</taxon>
        <taxon>Leadbetterellaceae</taxon>
        <taxon>Emticicia</taxon>
    </lineage>
</organism>
<dbReference type="Pfam" id="PF00561">
    <property type="entry name" value="Abhydrolase_1"/>
    <property type="match status" value="1"/>
</dbReference>
<dbReference type="GO" id="GO:0016787">
    <property type="term" value="F:hydrolase activity"/>
    <property type="evidence" value="ECO:0007669"/>
    <property type="project" value="UniProtKB-KW"/>
</dbReference>
<dbReference type="InterPro" id="IPR050266">
    <property type="entry name" value="AB_hydrolase_sf"/>
</dbReference>